<dbReference type="InterPro" id="IPR000159">
    <property type="entry name" value="RA_dom"/>
</dbReference>
<dbReference type="PANTHER" id="PTHR23179">
    <property type="entry name" value="T-CELL ACTIVATION RHO GTPASE ACTIVATING PROTEIN-RELATED"/>
    <property type="match status" value="1"/>
</dbReference>
<name>A0A8X6HHL1_TRICU</name>
<dbReference type="Pfam" id="PF00788">
    <property type="entry name" value="RA"/>
    <property type="match status" value="1"/>
</dbReference>
<evidence type="ECO:0000313" key="2">
    <source>
        <dbReference type="EMBL" id="GFR24091.1"/>
    </source>
</evidence>
<dbReference type="Gene3D" id="1.10.555.10">
    <property type="entry name" value="Rho GTPase activation protein"/>
    <property type="match status" value="1"/>
</dbReference>
<dbReference type="PANTHER" id="PTHR23179:SF3">
    <property type="entry name" value="RHO GTPASE-ACTIVATING PROTEIN 20"/>
    <property type="match status" value="1"/>
</dbReference>
<dbReference type="GO" id="GO:0007165">
    <property type="term" value="P:signal transduction"/>
    <property type="evidence" value="ECO:0007669"/>
    <property type="project" value="InterPro"/>
</dbReference>
<accession>A0A8X6HHL1</accession>
<evidence type="ECO:0000259" key="1">
    <source>
        <dbReference type="PROSITE" id="PS50238"/>
    </source>
</evidence>
<dbReference type="SUPFAM" id="SSF48350">
    <property type="entry name" value="GTPase activation domain, GAP"/>
    <property type="match status" value="1"/>
</dbReference>
<feature type="domain" description="Rho-GAP" evidence="1">
    <location>
        <begin position="196"/>
        <end position="247"/>
    </location>
</feature>
<reference evidence="2" key="1">
    <citation type="submission" date="2020-07" db="EMBL/GenBank/DDBJ databases">
        <title>Multicomponent nature underlies the extraordinary mechanical properties of spider dragline silk.</title>
        <authorList>
            <person name="Kono N."/>
            <person name="Nakamura H."/>
            <person name="Mori M."/>
            <person name="Yoshida Y."/>
            <person name="Ohtoshi R."/>
            <person name="Malay A.D."/>
            <person name="Moran D.A.P."/>
            <person name="Tomita M."/>
            <person name="Numata K."/>
            <person name="Arakawa K."/>
        </authorList>
    </citation>
    <scope>NUCLEOTIDE SEQUENCE</scope>
</reference>
<keyword evidence="3" id="KW-1185">Reference proteome</keyword>
<dbReference type="PROSITE" id="PS50238">
    <property type="entry name" value="RHOGAP"/>
    <property type="match status" value="1"/>
</dbReference>
<dbReference type="AlphaFoldDB" id="A0A8X6HHL1"/>
<dbReference type="InterPro" id="IPR008936">
    <property type="entry name" value="Rho_GTPase_activation_prot"/>
</dbReference>
<dbReference type="InterPro" id="IPR000198">
    <property type="entry name" value="RhoGAP_dom"/>
</dbReference>
<protein>
    <submittedName>
        <fullName evidence="2">Rho GTPase-activating protein 20</fullName>
    </submittedName>
</protein>
<comment type="caution">
    <text evidence="2">The sequence shown here is derived from an EMBL/GenBank/DDBJ whole genome shotgun (WGS) entry which is preliminary data.</text>
</comment>
<proteinExistence type="predicted"/>
<dbReference type="GO" id="GO:0005096">
    <property type="term" value="F:GTPase activator activity"/>
    <property type="evidence" value="ECO:0007669"/>
    <property type="project" value="TreeGrafter"/>
</dbReference>
<evidence type="ECO:0000313" key="3">
    <source>
        <dbReference type="Proteomes" id="UP000887116"/>
    </source>
</evidence>
<organism evidence="2 3">
    <name type="scientific">Trichonephila clavata</name>
    <name type="common">Joro spider</name>
    <name type="synonym">Nephila clavata</name>
    <dbReference type="NCBI Taxonomy" id="2740835"/>
    <lineage>
        <taxon>Eukaryota</taxon>
        <taxon>Metazoa</taxon>
        <taxon>Ecdysozoa</taxon>
        <taxon>Arthropoda</taxon>
        <taxon>Chelicerata</taxon>
        <taxon>Arachnida</taxon>
        <taxon>Araneae</taxon>
        <taxon>Araneomorphae</taxon>
        <taxon>Entelegynae</taxon>
        <taxon>Araneoidea</taxon>
        <taxon>Nephilidae</taxon>
        <taxon>Trichonephila</taxon>
    </lineage>
</organism>
<dbReference type="OrthoDB" id="6424757at2759"/>
<gene>
    <name evidence="2" type="primary">Arhgap20</name>
    <name evidence="2" type="ORF">TNCT_579552</name>
</gene>
<dbReference type="EMBL" id="BMAO01038328">
    <property type="protein sequence ID" value="GFR24091.1"/>
    <property type="molecule type" value="Genomic_DNA"/>
</dbReference>
<sequence length="247" mass="28948">MFWCISCASILRYCSLKTKDLWQQKFLQLIEESKEKEGQSQTSIQISFRKPETGEETYKTIKVDNRLTVQDSIKRILQSLGYPLWVKTGKDEAPYPLIGHEYPFSIKMNFIRELLRRSDLDLRNLNNISTDTKCYFILRKNSFNNSTRVDPRVQKKRKKHRRPIQKINWLFRKPASKHDSVDSGNSSPPPHNLFGLPLWKLCPDNVIPKPVMSMLVQLFQQGPYTVGIFRKSANARACRELKRKTRS</sequence>
<dbReference type="Proteomes" id="UP000887116">
    <property type="component" value="Unassembled WGS sequence"/>
</dbReference>